<dbReference type="STRING" id="646529.Desaci_1561"/>
<evidence type="ECO:0000259" key="12">
    <source>
        <dbReference type="PROSITE" id="PS50885"/>
    </source>
</evidence>
<dbReference type="SUPFAM" id="SSF103190">
    <property type="entry name" value="Sensory domain-like"/>
    <property type="match status" value="1"/>
</dbReference>
<dbReference type="InterPro" id="IPR003660">
    <property type="entry name" value="HAMP_dom"/>
</dbReference>
<dbReference type="InterPro" id="IPR033479">
    <property type="entry name" value="dCache_1"/>
</dbReference>
<evidence type="ECO:0000256" key="9">
    <source>
        <dbReference type="PROSITE-ProRule" id="PRU00284"/>
    </source>
</evidence>
<keyword evidence="3" id="KW-0145">Chemotaxis</keyword>
<evidence type="ECO:0000256" key="4">
    <source>
        <dbReference type="ARBA" id="ARBA00022692"/>
    </source>
</evidence>
<proteinExistence type="inferred from homology"/>
<dbReference type="PROSITE" id="PS50885">
    <property type="entry name" value="HAMP"/>
    <property type="match status" value="1"/>
</dbReference>
<dbReference type="HOGENOM" id="CLU_000445_107_19_9"/>
<feature type="transmembrane region" description="Helical" evidence="10">
    <location>
        <begin position="278"/>
        <end position="300"/>
    </location>
</feature>
<name>I4D441_DESAJ</name>
<dbReference type="eggNOG" id="COG0840">
    <property type="taxonomic scope" value="Bacteria"/>
</dbReference>
<dbReference type="CDD" id="cd12912">
    <property type="entry name" value="PDC2_MCP_like"/>
    <property type="match status" value="1"/>
</dbReference>
<sequence length="659" mass="71156">MMKIRFANSIGGRLILWFLVFSLVPLLGISTLNYYTTKNDMTQDAIHNMNQTVDLTAEVLNNWLSEKMDVLSTLGKNPVFATGDKAQIADYLKREYPALPYAEDLLWADQNGQAINSSGKTLNISDRGYFKTAIKGEPTISTMLVSKSTGNNIIPIAIPITGTQGPCVLMMSLKGDAIQTILNKAKFGQTGYTYLFDNTGLVIAHPEKSQVLKLNVVKSDSESLNKIGSEMLKNKQGNGEYVFQNIDKEVAYTTVPNTGWHLVITAPIIEFYSFATKLFYMSLGVGLGVALLVAILAWFISKRIAGPIVTLAEQTDVLATGQLNVKINDGYMGELGTLGRSLKIMTENLRNIVSEVHQSSREILTSAQELKNATEESSSSVEQVARATEEMAGGASNQAESSQQIVQMVNQIASAVDHVNVMINKTVEDTNLAKVSVDEGMEAVANQNQKMRENSEAGQQVAVAIEHLLNQAKEVGAILSTISNIAEQTNLLALNAAIEAARAGEHGKGFAVVADEVRKLAEGSRDATEEIAKILGGIQSRAQEAWEQTNKAKAVIEAQEQAVEHTNSSFAKISEIVKSMGEQMQKVKTSSVEIGEHVNEISGSIETIASVAQENAAGAEEVSASTEELSATTEQMAAAARTLSQLGEKLDKDVAIFTL</sequence>
<dbReference type="Gene3D" id="1.10.287.950">
    <property type="entry name" value="Methyl-accepting chemotaxis protein"/>
    <property type="match status" value="1"/>
</dbReference>
<dbReference type="SMART" id="SM00304">
    <property type="entry name" value="HAMP"/>
    <property type="match status" value="1"/>
</dbReference>
<keyword evidence="6 10" id="KW-0472">Membrane</keyword>
<feature type="domain" description="HAMP" evidence="12">
    <location>
        <begin position="302"/>
        <end position="354"/>
    </location>
</feature>
<dbReference type="Pfam" id="PF00015">
    <property type="entry name" value="MCPsignal"/>
    <property type="match status" value="1"/>
</dbReference>
<dbReference type="CDD" id="cd11386">
    <property type="entry name" value="MCP_signal"/>
    <property type="match status" value="1"/>
</dbReference>
<gene>
    <name evidence="13" type="ordered locus">Desaci_1561</name>
</gene>
<evidence type="ECO:0000256" key="10">
    <source>
        <dbReference type="SAM" id="Phobius"/>
    </source>
</evidence>
<dbReference type="KEGG" id="dai:Desaci_1561"/>
<dbReference type="AlphaFoldDB" id="I4D441"/>
<dbReference type="SUPFAM" id="SSF58104">
    <property type="entry name" value="Methyl-accepting chemotaxis protein (MCP) signaling domain"/>
    <property type="match status" value="1"/>
</dbReference>
<dbReference type="InterPro" id="IPR029151">
    <property type="entry name" value="Sensor-like_sf"/>
</dbReference>
<feature type="domain" description="Methyl-accepting transducer" evidence="11">
    <location>
        <begin position="373"/>
        <end position="630"/>
    </location>
</feature>
<accession>I4D441</accession>
<dbReference type="RefSeq" id="WP_014826572.1">
    <property type="nucleotide sequence ID" value="NC_018068.1"/>
</dbReference>
<evidence type="ECO:0000256" key="8">
    <source>
        <dbReference type="ARBA" id="ARBA00029447"/>
    </source>
</evidence>
<keyword evidence="2" id="KW-1003">Cell membrane</keyword>
<evidence type="ECO:0000259" key="11">
    <source>
        <dbReference type="PROSITE" id="PS50111"/>
    </source>
</evidence>
<dbReference type="SMART" id="SM00283">
    <property type="entry name" value="MA"/>
    <property type="match status" value="1"/>
</dbReference>
<dbReference type="Gene3D" id="3.30.450.20">
    <property type="entry name" value="PAS domain"/>
    <property type="match status" value="2"/>
</dbReference>
<evidence type="ECO:0000256" key="1">
    <source>
        <dbReference type="ARBA" id="ARBA00004651"/>
    </source>
</evidence>
<dbReference type="OrthoDB" id="13222at2"/>
<evidence type="ECO:0000256" key="7">
    <source>
        <dbReference type="ARBA" id="ARBA00023224"/>
    </source>
</evidence>
<evidence type="ECO:0000313" key="14">
    <source>
        <dbReference type="Proteomes" id="UP000002892"/>
    </source>
</evidence>
<dbReference type="GO" id="GO:0005886">
    <property type="term" value="C:plasma membrane"/>
    <property type="evidence" value="ECO:0007669"/>
    <property type="project" value="UniProtKB-SubCell"/>
</dbReference>
<evidence type="ECO:0000256" key="5">
    <source>
        <dbReference type="ARBA" id="ARBA00022989"/>
    </source>
</evidence>
<comment type="similarity">
    <text evidence="8">Belongs to the methyl-accepting chemotaxis (MCP) protein family.</text>
</comment>
<dbReference type="Pfam" id="PF02743">
    <property type="entry name" value="dCache_1"/>
    <property type="match status" value="1"/>
</dbReference>
<comment type="subcellular location">
    <subcellularLocation>
        <location evidence="1">Cell membrane</location>
        <topology evidence="1">Multi-pass membrane protein</topology>
    </subcellularLocation>
</comment>
<protein>
    <submittedName>
        <fullName evidence="13">Methyl-accepting chemotaxis protein</fullName>
    </submittedName>
</protein>
<dbReference type="PANTHER" id="PTHR32089:SF112">
    <property type="entry name" value="LYSOZYME-LIKE PROTEIN-RELATED"/>
    <property type="match status" value="1"/>
</dbReference>
<keyword evidence="7 9" id="KW-0807">Transducer</keyword>
<dbReference type="EMBL" id="CP003639">
    <property type="protein sequence ID" value="AFM40565.1"/>
    <property type="molecule type" value="Genomic_DNA"/>
</dbReference>
<keyword evidence="14" id="KW-1185">Reference proteome</keyword>
<dbReference type="CDD" id="cd12914">
    <property type="entry name" value="PDC1_DGC_like"/>
    <property type="match status" value="1"/>
</dbReference>
<keyword evidence="4 10" id="KW-0812">Transmembrane</keyword>
<dbReference type="GO" id="GO:0006935">
    <property type="term" value="P:chemotaxis"/>
    <property type="evidence" value="ECO:0007669"/>
    <property type="project" value="UniProtKB-KW"/>
</dbReference>
<organism evidence="13 14">
    <name type="scientific">Desulfosporosinus acidiphilus (strain DSM 22704 / JCM 16185 / SJ4)</name>
    <dbReference type="NCBI Taxonomy" id="646529"/>
    <lineage>
        <taxon>Bacteria</taxon>
        <taxon>Bacillati</taxon>
        <taxon>Bacillota</taxon>
        <taxon>Clostridia</taxon>
        <taxon>Eubacteriales</taxon>
        <taxon>Desulfitobacteriaceae</taxon>
        <taxon>Desulfosporosinus</taxon>
    </lineage>
</organism>
<dbReference type="InterPro" id="IPR004089">
    <property type="entry name" value="MCPsignal_dom"/>
</dbReference>
<reference evidence="13 14" key="1">
    <citation type="journal article" date="2012" name="J. Bacteriol.">
        <title>Complete genome sequences of Desulfosporosinus orientis DSM765T, Desulfosporosinus youngiae DSM17734T, Desulfosporosinus meridiei DSM13257T, and Desulfosporosinus acidiphilus DSM22704T.</title>
        <authorList>
            <person name="Pester M."/>
            <person name="Brambilla E."/>
            <person name="Alazard D."/>
            <person name="Rattei T."/>
            <person name="Weinmaier T."/>
            <person name="Han J."/>
            <person name="Lucas S."/>
            <person name="Lapidus A."/>
            <person name="Cheng J.F."/>
            <person name="Goodwin L."/>
            <person name="Pitluck S."/>
            <person name="Peters L."/>
            <person name="Ovchinnikova G."/>
            <person name="Teshima H."/>
            <person name="Detter J.C."/>
            <person name="Han C.S."/>
            <person name="Tapia R."/>
            <person name="Land M.L."/>
            <person name="Hauser L."/>
            <person name="Kyrpides N.C."/>
            <person name="Ivanova N.N."/>
            <person name="Pagani I."/>
            <person name="Huntmann M."/>
            <person name="Wei C.L."/>
            <person name="Davenport K.W."/>
            <person name="Daligault H."/>
            <person name="Chain P.S."/>
            <person name="Chen A."/>
            <person name="Mavromatis K."/>
            <person name="Markowitz V."/>
            <person name="Szeto E."/>
            <person name="Mikhailova N."/>
            <person name="Pati A."/>
            <person name="Wagner M."/>
            <person name="Woyke T."/>
            <person name="Ollivier B."/>
            <person name="Klenk H.P."/>
            <person name="Spring S."/>
            <person name="Loy A."/>
        </authorList>
    </citation>
    <scope>NUCLEOTIDE SEQUENCE [LARGE SCALE GENOMIC DNA]</scope>
    <source>
        <strain evidence="14">DSM 22704 / JCM 16185 / SJ4</strain>
    </source>
</reference>
<evidence type="ECO:0000256" key="3">
    <source>
        <dbReference type="ARBA" id="ARBA00022500"/>
    </source>
</evidence>
<dbReference type="CDD" id="cd06225">
    <property type="entry name" value="HAMP"/>
    <property type="match status" value="1"/>
</dbReference>
<evidence type="ECO:0000256" key="2">
    <source>
        <dbReference type="ARBA" id="ARBA00022475"/>
    </source>
</evidence>
<keyword evidence="5 10" id="KW-1133">Transmembrane helix</keyword>
<dbReference type="PROSITE" id="PS50111">
    <property type="entry name" value="CHEMOTAXIS_TRANSDUC_2"/>
    <property type="match status" value="1"/>
</dbReference>
<dbReference type="Pfam" id="PF00672">
    <property type="entry name" value="HAMP"/>
    <property type="match status" value="1"/>
</dbReference>
<dbReference type="PANTHER" id="PTHR32089">
    <property type="entry name" value="METHYL-ACCEPTING CHEMOTAXIS PROTEIN MCPB"/>
    <property type="match status" value="1"/>
</dbReference>
<evidence type="ECO:0000313" key="13">
    <source>
        <dbReference type="EMBL" id="AFM40565.1"/>
    </source>
</evidence>
<dbReference type="Proteomes" id="UP000002892">
    <property type="component" value="Chromosome"/>
</dbReference>
<evidence type="ECO:0000256" key="6">
    <source>
        <dbReference type="ARBA" id="ARBA00023136"/>
    </source>
</evidence>
<dbReference type="GO" id="GO:0007165">
    <property type="term" value="P:signal transduction"/>
    <property type="evidence" value="ECO:0007669"/>
    <property type="project" value="UniProtKB-KW"/>
</dbReference>